<keyword evidence="3" id="KW-0804">Transcription</keyword>
<dbReference type="PANTHER" id="PTHR12466">
    <property type="entry name" value="CDC73 DOMAIN PROTEIN"/>
    <property type="match status" value="1"/>
</dbReference>
<evidence type="ECO:0000313" key="7">
    <source>
        <dbReference type="EMBL" id="KAF2395741.1"/>
    </source>
</evidence>
<comment type="subcellular location">
    <subcellularLocation>
        <location evidence="1">Nucleus</location>
    </subcellularLocation>
</comment>
<organism evidence="7 8">
    <name type="scientific">Trichodelitschia bisporula</name>
    <dbReference type="NCBI Taxonomy" id="703511"/>
    <lineage>
        <taxon>Eukaryota</taxon>
        <taxon>Fungi</taxon>
        <taxon>Dikarya</taxon>
        <taxon>Ascomycota</taxon>
        <taxon>Pezizomycotina</taxon>
        <taxon>Dothideomycetes</taxon>
        <taxon>Dothideomycetes incertae sedis</taxon>
        <taxon>Phaeotrichales</taxon>
        <taxon>Phaeotrichaceae</taxon>
        <taxon>Trichodelitschia</taxon>
    </lineage>
</organism>
<keyword evidence="4" id="KW-0539">Nucleus</keyword>
<keyword evidence="8" id="KW-1185">Reference proteome</keyword>
<evidence type="ECO:0000256" key="4">
    <source>
        <dbReference type="ARBA" id="ARBA00023242"/>
    </source>
</evidence>
<feature type="domain" description="Cell division control protein 73 C-terminal" evidence="6">
    <location>
        <begin position="228"/>
        <end position="390"/>
    </location>
</feature>
<dbReference type="EMBL" id="ML996711">
    <property type="protein sequence ID" value="KAF2395741.1"/>
    <property type="molecule type" value="Genomic_DNA"/>
</dbReference>
<reference evidence="7" key="1">
    <citation type="journal article" date="2020" name="Stud. Mycol.">
        <title>101 Dothideomycetes genomes: a test case for predicting lifestyles and emergence of pathogens.</title>
        <authorList>
            <person name="Haridas S."/>
            <person name="Albert R."/>
            <person name="Binder M."/>
            <person name="Bloem J."/>
            <person name="Labutti K."/>
            <person name="Salamov A."/>
            <person name="Andreopoulos B."/>
            <person name="Baker S."/>
            <person name="Barry K."/>
            <person name="Bills G."/>
            <person name="Bluhm B."/>
            <person name="Cannon C."/>
            <person name="Castanera R."/>
            <person name="Culley D."/>
            <person name="Daum C."/>
            <person name="Ezra D."/>
            <person name="Gonzalez J."/>
            <person name="Henrissat B."/>
            <person name="Kuo A."/>
            <person name="Liang C."/>
            <person name="Lipzen A."/>
            <person name="Lutzoni F."/>
            <person name="Magnuson J."/>
            <person name="Mondo S."/>
            <person name="Nolan M."/>
            <person name="Ohm R."/>
            <person name="Pangilinan J."/>
            <person name="Park H.-J."/>
            <person name="Ramirez L."/>
            <person name="Alfaro M."/>
            <person name="Sun H."/>
            <person name="Tritt A."/>
            <person name="Yoshinaga Y."/>
            <person name="Zwiers L.-H."/>
            <person name="Turgeon B."/>
            <person name="Goodwin S."/>
            <person name="Spatafora J."/>
            <person name="Crous P."/>
            <person name="Grigoriev I."/>
        </authorList>
    </citation>
    <scope>NUCLEOTIDE SEQUENCE</scope>
    <source>
        <strain evidence="7">CBS 262.69</strain>
    </source>
</reference>
<name>A0A6G1HIL2_9PEZI</name>
<dbReference type="PANTHER" id="PTHR12466:SF8">
    <property type="entry name" value="PARAFIBROMIN"/>
    <property type="match status" value="1"/>
</dbReference>
<dbReference type="InterPro" id="IPR038103">
    <property type="entry name" value="CDC73_C_sf"/>
</dbReference>
<dbReference type="InterPro" id="IPR031336">
    <property type="entry name" value="CDC73_C"/>
</dbReference>
<dbReference type="Proteomes" id="UP000799640">
    <property type="component" value="Unassembled WGS sequence"/>
</dbReference>
<dbReference type="Gene3D" id="3.40.50.11990">
    <property type="entry name" value="RNA polymerase II accessory factor, Cdc73 C-terminal domain"/>
    <property type="match status" value="1"/>
</dbReference>
<dbReference type="GO" id="GO:0000993">
    <property type="term" value="F:RNA polymerase II complex binding"/>
    <property type="evidence" value="ECO:0007669"/>
    <property type="project" value="TreeGrafter"/>
</dbReference>
<dbReference type="GO" id="GO:0006368">
    <property type="term" value="P:transcription elongation by RNA polymerase II"/>
    <property type="evidence" value="ECO:0007669"/>
    <property type="project" value="InterPro"/>
</dbReference>
<dbReference type="OrthoDB" id="2186602at2759"/>
<proteinExistence type="inferred from homology"/>
<accession>A0A6G1HIL2</accession>
<dbReference type="Pfam" id="PF05179">
    <property type="entry name" value="CDC73_C"/>
    <property type="match status" value="1"/>
</dbReference>
<evidence type="ECO:0000256" key="5">
    <source>
        <dbReference type="SAM" id="MobiDB-lite"/>
    </source>
</evidence>
<evidence type="ECO:0000256" key="1">
    <source>
        <dbReference type="ARBA" id="ARBA00004123"/>
    </source>
</evidence>
<dbReference type="FunFam" id="3.40.50.11990:FF:000003">
    <property type="entry name" value="Pol II transcription elongation factor subunit Cdc73"/>
    <property type="match status" value="1"/>
</dbReference>
<gene>
    <name evidence="7" type="ORF">EJ06DRAFT_501173</name>
</gene>
<comment type="similarity">
    <text evidence="2">Belongs to the CDC73 family.</text>
</comment>
<dbReference type="GO" id="GO:0032968">
    <property type="term" value="P:positive regulation of transcription elongation by RNA polymerase II"/>
    <property type="evidence" value="ECO:0007669"/>
    <property type="project" value="TreeGrafter"/>
</dbReference>
<evidence type="ECO:0000256" key="2">
    <source>
        <dbReference type="ARBA" id="ARBA00010427"/>
    </source>
</evidence>
<evidence type="ECO:0000313" key="8">
    <source>
        <dbReference type="Proteomes" id="UP000799640"/>
    </source>
</evidence>
<evidence type="ECO:0000259" key="6">
    <source>
        <dbReference type="Pfam" id="PF05179"/>
    </source>
</evidence>
<feature type="region of interest" description="Disordered" evidence="5">
    <location>
        <begin position="201"/>
        <end position="223"/>
    </location>
</feature>
<protein>
    <submittedName>
        <fullName evidence="7">RNA polymerase II-associated protein</fullName>
    </submittedName>
</protein>
<evidence type="ECO:0000256" key="3">
    <source>
        <dbReference type="ARBA" id="ARBA00023163"/>
    </source>
</evidence>
<sequence>MVSTDPLDLLRAAVVGQNDPALSTSNDAKDTVTDIAKAKFAIFRTATGPVSVPLDAATRFRASGQAANLRSIIFAWQRKDDAVQAYITEAQKLNDALAAPGNAGGSVQNLVFAERQDLQQWLQALQTESEYIVPPTGDAEADSSILMPSASGLAPGRMDERLQAIYAGERTMLDHDTMLHGSKAQDWSWVLDIADQYYGRSKAKPSEPAPSAGLNPSGPNAKKPARAMQPIILISPSATSLVRMTNAKLFLENGQFVPPNSAAAGSSAGASILHTQRLMPSFDAHRPLRFILVESIEHFKPDYWQRVVAVFTTGQTWQFKPYKWTTPQDLFAHVLGVYVGWAGEPPQAEVRSWGHSVKVVSVDKWSPTQGTASRWRDREVVEQIWTAIEESMKRKGWTKDGPGTV</sequence>
<dbReference type="GO" id="GO:0016593">
    <property type="term" value="C:Cdc73/Paf1 complex"/>
    <property type="evidence" value="ECO:0007669"/>
    <property type="project" value="InterPro"/>
</dbReference>
<dbReference type="AlphaFoldDB" id="A0A6G1HIL2"/>
<dbReference type="InterPro" id="IPR007852">
    <property type="entry name" value="Cdc73/Parafibromin"/>
</dbReference>